<dbReference type="Proteomes" id="UP000249464">
    <property type="component" value="Unassembled WGS sequence"/>
</dbReference>
<proteinExistence type="predicted"/>
<dbReference type="AlphaFoldDB" id="A0A2X0N2P4"/>
<evidence type="ECO:0000313" key="1">
    <source>
        <dbReference type="EMBL" id="SGY66928.1"/>
    </source>
</evidence>
<organism evidence="1 2">
    <name type="scientific">Microbotryum silenes-dioicae</name>
    <dbReference type="NCBI Taxonomy" id="796604"/>
    <lineage>
        <taxon>Eukaryota</taxon>
        <taxon>Fungi</taxon>
        <taxon>Dikarya</taxon>
        <taxon>Basidiomycota</taxon>
        <taxon>Pucciniomycotina</taxon>
        <taxon>Microbotryomycetes</taxon>
        <taxon>Microbotryales</taxon>
        <taxon>Microbotryaceae</taxon>
        <taxon>Microbotryum</taxon>
    </lineage>
</organism>
<reference evidence="1 2" key="1">
    <citation type="submission" date="2016-11" db="EMBL/GenBank/DDBJ databases">
        <authorList>
            <person name="Jaros S."/>
            <person name="Januszkiewicz K."/>
            <person name="Wedrychowicz H."/>
        </authorList>
    </citation>
    <scope>NUCLEOTIDE SEQUENCE [LARGE SCALE GENOMIC DNA]</scope>
</reference>
<sequence>MLLYHVNNPSECIDLCFSCSIRLSPLLAGDDFAGQSKQSWAIKSAAPVT</sequence>
<keyword evidence="2" id="KW-1185">Reference proteome</keyword>
<name>A0A2X0N2P4_9BASI</name>
<gene>
    <name evidence="1" type="primary">BQ5605_C004g02724</name>
    <name evidence="1" type="ORF">BQ5605_C004G02724</name>
</gene>
<accession>A0A2X0N2P4</accession>
<dbReference type="EMBL" id="FQNC01000046">
    <property type="protein sequence ID" value="SGY66928.1"/>
    <property type="molecule type" value="Genomic_DNA"/>
</dbReference>
<protein>
    <submittedName>
        <fullName evidence="1">BQ5605_C004g02724 protein</fullName>
    </submittedName>
</protein>
<evidence type="ECO:0000313" key="2">
    <source>
        <dbReference type="Proteomes" id="UP000249464"/>
    </source>
</evidence>